<protein>
    <submittedName>
        <fullName evidence="1">Uncharacterized protein</fullName>
    </submittedName>
</protein>
<dbReference type="SUPFAM" id="SSF52047">
    <property type="entry name" value="RNI-like"/>
    <property type="match status" value="1"/>
</dbReference>
<name>A0A0A9GJ16_ARUDO</name>
<reference evidence="1" key="1">
    <citation type="submission" date="2014-09" db="EMBL/GenBank/DDBJ databases">
        <authorList>
            <person name="Magalhaes I.L.F."/>
            <person name="Oliveira U."/>
            <person name="Santos F.R."/>
            <person name="Vidigal T.H.D.A."/>
            <person name="Brescovit A.D."/>
            <person name="Santos A.J."/>
        </authorList>
    </citation>
    <scope>NUCLEOTIDE SEQUENCE</scope>
    <source>
        <tissue evidence="1">Shoot tissue taken approximately 20 cm above the soil surface</tissue>
    </source>
</reference>
<dbReference type="Gene3D" id="3.80.10.10">
    <property type="entry name" value="Ribonuclease Inhibitor"/>
    <property type="match status" value="1"/>
</dbReference>
<dbReference type="InterPro" id="IPR032675">
    <property type="entry name" value="LRR_dom_sf"/>
</dbReference>
<dbReference type="AlphaFoldDB" id="A0A0A9GJ16"/>
<organism evidence="1">
    <name type="scientific">Arundo donax</name>
    <name type="common">Giant reed</name>
    <name type="synonym">Donax arundinaceus</name>
    <dbReference type="NCBI Taxonomy" id="35708"/>
    <lineage>
        <taxon>Eukaryota</taxon>
        <taxon>Viridiplantae</taxon>
        <taxon>Streptophyta</taxon>
        <taxon>Embryophyta</taxon>
        <taxon>Tracheophyta</taxon>
        <taxon>Spermatophyta</taxon>
        <taxon>Magnoliopsida</taxon>
        <taxon>Liliopsida</taxon>
        <taxon>Poales</taxon>
        <taxon>Poaceae</taxon>
        <taxon>PACMAD clade</taxon>
        <taxon>Arundinoideae</taxon>
        <taxon>Arundineae</taxon>
        <taxon>Arundo</taxon>
    </lineage>
</organism>
<dbReference type="EMBL" id="GBRH01175360">
    <property type="protein sequence ID" value="JAE22536.1"/>
    <property type="molecule type" value="Transcribed_RNA"/>
</dbReference>
<reference evidence="1" key="2">
    <citation type="journal article" date="2015" name="Data Brief">
        <title>Shoot transcriptome of the giant reed, Arundo donax.</title>
        <authorList>
            <person name="Barrero R.A."/>
            <person name="Guerrero F.D."/>
            <person name="Moolhuijzen P."/>
            <person name="Goolsby J.A."/>
            <person name="Tidwell J."/>
            <person name="Bellgard S.E."/>
            <person name="Bellgard M.I."/>
        </authorList>
    </citation>
    <scope>NUCLEOTIDE SEQUENCE</scope>
    <source>
        <tissue evidence="1">Shoot tissue taken approximately 20 cm above the soil surface</tissue>
    </source>
</reference>
<proteinExistence type="predicted"/>
<accession>A0A0A9GJ16</accession>
<sequence length="146" mass="16081">MAWSHGASSNLREVGMGACHSLTHLTWVQHLPCLETLNLSGCNGLTRLLGGAEDGGSAAEEVVAFPRLRLLALLGLPKLEAVRVEGECAFPELRRVQMRGCPRLRSIPMRPARGQQGQVRIECDKHWWDALKWAGEDVKSCFVPVL</sequence>
<evidence type="ECO:0000313" key="1">
    <source>
        <dbReference type="EMBL" id="JAE22536.1"/>
    </source>
</evidence>